<dbReference type="InterPro" id="IPR014729">
    <property type="entry name" value="Rossmann-like_a/b/a_fold"/>
</dbReference>
<dbReference type="SUPFAM" id="SSF52402">
    <property type="entry name" value="Adenine nucleotide alpha hydrolases-like"/>
    <property type="match status" value="1"/>
</dbReference>
<dbReference type="AlphaFoldDB" id="A0A6J4HV26"/>
<reference evidence="2" key="1">
    <citation type="submission" date="2020-02" db="EMBL/GenBank/DDBJ databases">
        <authorList>
            <person name="Meier V. D."/>
        </authorList>
    </citation>
    <scope>NUCLEOTIDE SEQUENCE</scope>
    <source>
        <strain evidence="2">AVDCRST_MAG10</strain>
    </source>
</reference>
<evidence type="ECO:0000313" key="2">
    <source>
        <dbReference type="EMBL" id="CAA9233501.1"/>
    </source>
</evidence>
<feature type="domain" description="Asparagine synthetase" evidence="1">
    <location>
        <begin position="59"/>
        <end position="368"/>
    </location>
</feature>
<accession>A0A6J4HV26</accession>
<dbReference type="GO" id="GO:0004066">
    <property type="term" value="F:asparagine synthase (glutamine-hydrolyzing) activity"/>
    <property type="evidence" value="ECO:0007669"/>
    <property type="project" value="InterPro"/>
</dbReference>
<sequence length="391" mass="42404">MSERPWASREAVLPPTLRPRPLEVACGLALGVDDREPRLAMKGAGPPRRAIEQTIQGALARPPCLVSFSGGRDSSAVLATAAAVARRDGLPLPIPTTYRFDGAAGSQESDWQEQVIRHVGLPDWERLPMTSELDAVGPVAQAVLSRHGLLWPFNAHFHAPLLERASGGSLLTGIGGDEIFARQLWSSARALLTGHRRDRPVHLRSVGLALAPSPVRSWAVARRRQLPLPWLCPGAEHDVNRRLADLRARTPLPWSGGLALWWRSRSRTVLAASMDVLASGAGTQIVHPFLDERVVAAVGAHFGAAGPADRSSALGALFGDVLPQAVLSRRSKAFFDEAFIADHTRRFVSGWTGTGVDPTLVDLERLGEQWRSDHPDPRSLLLMQAAWLASR</sequence>
<organism evidence="2">
    <name type="scientific">uncultured Acidimicrobiales bacterium</name>
    <dbReference type="NCBI Taxonomy" id="310071"/>
    <lineage>
        <taxon>Bacteria</taxon>
        <taxon>Bacillati</taxon>
        <taxon>Actinomycetota</taxon>
        <taxon>Acidimicrobiia</taxon>
        <taxon>Acidimicrobiales</taxon>
        <taxon>environmental samples</taxon>
    </lineage>
</organism>
<gene>
    <name evidence="2" type="ORF">AVDCRST_MAG10-1284</name>
</gene>
<dbReference type="Pfam" id="PF00733">
    <property type="entry name" value="Asn_synthase"/>
    <property type="match status" value="1"/>
</dbReference>
<dbReference type="GO" id="GO:0006529">
    <property type="term" value="P:asparagine biosynthetic process"/>
    <property type="evidence" value="ECO:0007669"/>
    <property type="project" value="InterPro"/>
</dbReference>
<dbReference type="InterPro" id="IPR001962">
    <property type="entry name" value="Asn_synthase"/>
</dbReference>
<dbReference type="EMBL" id="CADCTB010000085">
    <property type="protein sequence ID" value="CAA9233501.1"/>
    <property type="molecule type" value="Genomic_DNA"/>
</dbReference>
<dbReference type="Gene3D" id="3.40.50.620">
    <property type="entry name" value="HUPs"/>
    <property type="match status" value="1"/>
</dbReference>
<evidence type="ECO:0000259" key="1">
    <source>
        <dbReference type="Pfam" id="PF00733"/>
    </source>
</evidence>
<proteinExistence type="predicted"/>
<protein>
    <recommendedName>
        <fullName evidence="1">Asparagine synthetase domain-containing protein</fullName>
    </recommendedName>
</protein>
<name>A0A6J4HV26_9ACTN</name>